<keyword evidence="3 4" id="KW-0378">Hydrolase</keyword>
<dbReference type="PANTHER" id="PTHR38469:SF1">
    <property type="entry name" value="PERIPLASMIC PEPTIDASE SUBFAMILY S1B"/>
    <property type="match status" value="1"/>
</dbReference>
<keyword evidence="4" id="KW-0720">Serine protease</keyword>
<sequence length="675" mass="75927">MRNFFYLLLLCIPSCALALQGFWQPRQLSTDTTVLRQLGLTSAEQAKGIPLATVTPTVARLGPCSAAFISASGLLLTSPQCIKAWLEQGTIQPGADITAEIPLQGLTLALLQKTEDVTVYLHRELNSSEDLTQRAEKLRQLERQLLASCQQQADIRCELTSLHNGIEYQMLSYKILADVRLVYLPEQAAVSNTPDWPAYAASYAILRAYTATDGTAAAYAEANLPYRSDFAVLSDNGVAEDELLVTPSFIERSYRHSTAAEVRFEFEQWYPQSIEHLQQSIMVLQTLTGSDIASQPLYHRAMQNMQQNLQQQQLRLRQYQRSSLLLHRTQYEQSLTQWIDISPVRRQLYRPVLAQLQQLTVQQQQIRLRDLALTYFQYARLPALARQLYAVALLPAAEREAALPALQQQLNQFDAGFDARLDLELALHFLWQYAQLPADLRLPALDQYFALKDGFNRDVVRHKLSTIYRGTGLRDAAQRGLWLQSSAEQFKQSTDPLLNFVVAMQATSAGLQQQRQQVQLALSEARAAYMEVLLAFNDAKGAPSYAEANGTLRYSLGRVSGYQPVDAIWYQPFSSLQAYLQQQAANARVADASNIPVNFLSSSDSCSSYRGAVSFNLQGELVGVMYNGLEQSLLADWHFDAKMSRAVHVDSRFIRWQLQQSLAGRKLLAEIDTRP</sequence>
<dbReference type="GO" id="GO:0008239">
    <property type="term" value="F:dipeptidyl-peptidase activity"/>
    <property type="evidence" value="ECO:0007669"/>
    <property type="project" value="UniProtKB-UniRule"/>
</dbReference>
<dbReference type="GO" id="GO:0070009">
    <property type="term" value="F:serine-type aminopeptidase activity"/>
    <property type="evidence" value="ECO:0007669"/>
    <property type="project" value="UniProtKB-UniRule"/>
</dbReference>
<evidence type="ECO:0000256" key="4">
    <source>
        <dbReference type="RuleBase" id="RU366067"/>
    </source>
</evidence>
<dbReference type="GO" id="GO:0006508">
    <property type="term" value="P:proteolysis"/>
    <property type="evidence" value="ECO:0007669"/>
    <property type="project" value="UniProtKB-KW"/>
</dbReference>
<keyword evidence="2 4" id="KW-0732">Signal</keyword>
<comment type="similarity">
    <text evidence="4">Belongs to the peptidase S46 family.</text>
</comment>
<organism evidence="5">
    <name type="scientific">Rheinheimera sp. BAL341</name>
    <dbReference type="NCBI Taxonomy" id="1708203"/>
    <lineage>
        <taxon>Bacteria</taxon>
        <taxon>Pseudomonadati</taxon>
        <taxon>Pseudomonadota</taxon>
        <taxon>Gammaproteobacteria</taxon>
        <taxon>Chromatiales</taxon>
        <taxon>Chromatiaceae</taxon>
        <taxon>Rheinheimera</taxon>
    </lineage>
</organism>
<protein>
    <recommendedName>
        <fullName evidence="4">Dipeptidyl-peptidase</fullName>
        <ecNumber evidence="4">3.4.14.-</ecNumber>
    </recommendedName>
</protein>
<dbReference type="GO" id="GO:0043171">
    <property type="term" value="P:peptide catabolic process"/>
    <property type="evidence" value="ECO:0007669"/>
    <property type="project" value="UniProtKB-UniRule"/>
</dbReference>
<dbReference type="InterPro" id="IPR019500">
    <property type="entry name" value="Pep_S46"/>
</dbReference>
<gene>
    <name evidence="5" type="ORF">BAL341_1878</name>
</gene>
<dbReference type="EMBL" id="CAAJGR010000104">
    <property type="protein sequence ID" value="VHO04460.1"/>
    <property type="molecule type" value="Genomic_DNA"/>
</dbReference>
<feature type="chain" id="PRO_5023095999" description="Dipeptidyl-peptidase" evidence="4">
    <location>
        <begin position="19"/>
        <end position="675"/>
    </location>
</feature>
<dbReference type="EC" id="3.4.14.-" evidence="4"/>
<evidence type="ECO:0000256" key="1">
    <source>
        <dbReference type="ARBA" id="ARBA00022670"/>
    </source>
</evidence>
<keyword evidence="4" id="KW-0031">Aminopeptidase</keyword>
<evidence type="ECO:0000256" key="3">
    <source>
        <dbReference type="ARBA" id="ARBA00022801"/>
    </source>
</evidence>
<keyword evidence="1 4" id="KW-0645">Protease</keyword>
<accession>A0A486XRJ8</accession>
<dbReference type="Pfam" id="PF10459">
    <property type="entry name" value="Peptidase_S46"/>
    <property type="match status" value="1"/>
</dbReference>
<reference evidence="5" key="1">
    <citation type="submission" date="2019-04" db="EMBL/GenBank/DDBJ databases">
        <authorList>
            <person name="Brambilla D."/>
        </authorList>
    </citation>
    <scope>NUCLEOTIDE SEQUENCE</scope>
    <source>
        <strain evidence="5">BAL1</strain>
    </source>
</reference>
<proteinExistence type="inferred from homology"/>
<dbReference type="AlphaFoldDB" id="A0A486XRJ8"/>
<evidence type="ECO:0000256" key="2">
    <source>
        <dbReference type="ARBA" id="ARBA00022729"/>
    </source>
</evidence>
<feature type="signal peptide" evidence="4">
    <location>
        <begin position="1"/>
        <end position="18"/>
    </location>
</feature>
<comment type="function">
    <text evidence="4">Catalyzes the removal of dipeptides from the N-terminus of oligopeptides.</text>
</comment>
<name>A0A486XRJ8_9GAMM</name>
<evidence type="ECO:0000313" key="5">
    <source>
        <dbReference type="EMBL" id="VHO04460.1"/>
    </source>
</evidence>
<dbReference type="PANTHER" id="PTHR38469">
    <property type="entry name" value="PERIPLASMIC PEPTIDASE SUBFAMILY S1B"/>
    <property type="match status" value="1"/>
</dbReference>